<gene>
    <name evidence="2" type="ORF">Nepgr_014426</name>
</gene>
<comment type="caution">
    <text evidence="2">The sequence shown here is derived from an EMBL/GenBank/DDBJ whole genome shotgun (WGS) entry which is preliminary data.</text>
</comment>
<evidence type="ECO:0000256" key="1">
    <source>
        <dbReference type="SAM" id="MobiDB-lite"/>
    </source>
</evidence>
<evidence type="ECO:0000313" key="3">
    <source>
        <dbReference type="Proteomes" id="UP001279734"/>
    </source>
</evidence>
<dbReference type="Proteomes" id="UP001279734">
    <property type="component" value="Unassembled WGS sequence"/>
</dbReference>
<feature type="region of interest" description="Disordered" evidence="1">
    <location>
        <begin position="25"/>
        <end position="80"/>
    </location>
</feature>
<accession>A0AAD3XQG4</accession>
<name>A0AAD3XQG4_NEPGR</name>
<protein>
    <submittedName>
        <fullName evidence="2">Uncharacterized protein</fullName>
    </submittedName>
</protein>
<sequence>MFAIRSSCFSQMSIVKLHGIPQLSPSCPLLTGKDQGEDGEAEEQEDEQEHHEMLEPLEPVDPAANPDRHRVKFSKEYKLS</sequence>
<feature type="compositionally biased region" description="Acidic residues" evidence="1">
    <location>
        <begin position="37"/>
        <end position="47"/>
    </location>
</feature>
<organism evidence="2 3">
    <name type="scientific">Nepenthes gracilis</name>
    <name type="common">Slender pitcher plant</name>
    <dbReference type="NCBI Taxonomy" id="150966"/>
    <lineage>
        <taxon>Eukaryota</taxon>
        <taxon>Viridiplantae</taxon>
        <taxon>Streptophyta</taxon>
        <taxon>Embryophyta</taxon>
        <taxon>Tracheophyta</taxon>
        <taxon>Spermatophyta</taxon>
        <taxon>Magnoliopsida</taxon>
        <taxon>eudicotyledons</taxon>
        <taxon>Gunneridae</taxon>
        <taxon>Pentapetalae</taxon>
        <taxon>Caryophyllales</taxon>
        <taxon>Nepenthaceae</taxon>
        <taxon>Nepenthes</taxon>
    </lineage>
</organism>
<evidence type="ECO:0000313" key="2">
    <source>
        <dbReference type="EMBL" id="GMH12585.1"/>
    </source>
</evidence>
<keyword evidence="3" id="KW-1185">Reference proteome</keyword>
<proteinExistence type="predicted"/>
<dbReference type="EMBL" id="BSYO01000012">
    <property type="protein sequence ID" value="GMH12585.1"/>
    <property type="molecule type" value="Genomic_DNA"/>
</dbReference>
<reference evidence="2" key="1">
    <citation type="submission" date="2023-05" db="EMBL/GenBank/DDBJ databases">
        <title>Nepenthes gracilis genome sequencing.</title>
        <authorList>
            <person name="Fukushima K."/>
        </authorList>
    </citation>
    <scope>NUCLEOTIDE SEQUENCE</scope>
    <source>
        <strain evidence="2">SING2019-196</strain>
    </source>
</reference>
<dbReference type="AlphaFoldDB" id="A0AAD3XQG4"/>